<proteinExistence type="predicted"/>
<evidence type="ECO:0000313" key="2">
    <source>
        <dbReference type="Proteomes" id="UP000834106"/>
    </source>
</evidence>
<keyword evidence="2" id="KW-1185">Reference proteome</keyword>
<organism evidence="1 2">
    <name type="scientific">Fraxinus pennsylvanica</name>
    <dbReference type="NCBI Taxonomy" id="56036"/>
    <lineage>
        <taxon>Eukaryota</taxon>
        <taxon>Viridiplantae</taxon>
        <taxon>Streptophyta</taxon>
        <taxon>Embryophyta</taxon>
        <taxon>Tracheophyta</taxon>
        <taxon>Spermatophyta</taxon>
        <taxon>Magnoliopsida</taxon>
        <taxon>eudicotyledons</taxon>
        <taxon>Gunneridae</taxon>
        <taxon>Pentapetalae</taxon>
        <taxon>asterids</taxon>
        <taxon>lamiids</taxon>
        <taxon>Lamiales</taxon>
        <taxon>Oleaceae</taxon>
        <taxon>Oleeae</taxon>
        <taxon>Fraxinus</taxon>
    </lineage>
</organism>
<dbReference type="AlphaFoldDB" id="A0AAD1YMC9"/>
<evidence type="ECO:0000313" key="1">
    <source>
        <dbReference type="EMBL" id="CAI9753767.1"/>
    </source>
</evidence>
<reference evidence="1" key="1">
    <citation type="submission" date="2023-05" db="EMBL/GenBank/DDBJ databases">
        <authorList>
            <person name="Huff M."/>
        </authorList>
    </citation>
    <scope>NUCLEOTIDE SEQUENCE</scope>
</reference>
<dbReference type="EMBL" id="OU503036">
    <property type="protein sequence ID" value="CAI9753767.1"/>
    <property type="molecule type" value="Genomic_DNA"/>
</dbReference>
<sequence length="117" mass="13084">MSKSELRQKVCFSFTGWLPNRDGKSYYDLPASAQLVKAYQTANVLFEVLRAVNQTPAVEVDREGALKELTTDLARAKKGKPPLKSPKRGLRILMKKLMKAIVGKKQNLDSFVAFSVL</sequence>
<accession>A0AAD1YMC9</accession>
<protein>
    <submittedName>
        <fullName evidence="1">Uncharacterized protein</fullName>
    </submittedName>
</protein>
<gene>
    <name evidence="1" type="ORF">FPE_LOCUS1198</name>
</gene>
<name>A0AAD1YMC9_9LAMI</name>
<dbReference type="Proteomes" id="UP000834106">
    <property type="component" value="Chromosome 1"/>
</dbReference>